<evidence type="ECO:0000313" key="3">
    <source>
        <dbReference type="Proteomes" id="UP001469553"/>
    </source>
</evidence>
<gene>
    <name evidence="2" type="ORF">AMECASPLE_038766</name>
</gene>
<feature type="region of interest" description="Disordered" evidence="1">
    <location>
        <begin position="1"/>
        <end position="40"/>
    </location>
</feature>
<comment type="caution">
    <text evidence="2">The sequence shown here is derived from an EMBL/GenBank/DDBJ whole genome shotgun (WGS) entry which is preliminary data.</text>
</comment>
<name>A0ABV0XLA9_9TELE</name>
<feature type="compositionally biased region" description="Polar residues" evidence="1">
    <location>
        <begin position="1"/>
        <end position="29"/>
    </location>
</feature>
<protein>
    <submittedName>
        <fullName evidence="2">Uncharacterized protein</fullName>
    </submittedName>
</protein>
<reference evidence="2 3" key="1">
    <citation type="submission" date="2021-06" db="EMBL/GenBank/DDBJ databases">
        <authorList>
            <person name="Palmer J.M."/>
        </authorList>
    </citation>
    <scope>NUCLEOTIDE SEQUENCE [LARGE SCALE GENOMIC DNA]</scope>
    <source>
        <strain evidence="2 3">AS_MEX2019</strain>
        <tissue evidence="2">Muscle</tissue>
    </source>
</reference>
<feature type="region of interest" description="Disordered" evidence="1">
    <location>
        <begin position="60"/>
        <end position="117"/>
    </location>
</feature>
<evidence type="ECO:0000313" key="2">
    <source>
        <dbReference type="EMBL" id="MEQ2282268.1"/>
    </source>
</evidence>
<organism evidence="2 3">
    <name type="scientific">Ameca splendens</name>
    <dbReference type="NCBI Taxonomy" id="208324"/>
    <lineage>
        <taxon>Eukaryota</taxon>
        <taxon>Metazoa</taxon>
        <taxon>Chordata</taxon>
        <taxon>Craniata</taxon>
        <taxon>Vertebrata</taxon>
        <taxon>Euteleostomi</taxon>
        <taxon>Actinopterygii</taxon>
        <taxon>Neopterygii</taxon>
        <taxon>Teleostei</taxon>
        <taxon>Neoteleostei</taxon>
        <taxon>Acanthomorphata</taxon>
        <taxon>Ovalentaria</taxon>
        <taxon>Atherinomorphae</taxon>
        <taxon>Cyprinodontiformes</taxon>
        <taxon>Goodeidae</taxon>
        <taxon>Ameca</taxon>
    </lineage>
</organism>
<evidence type="ECO:0000256" key="1">
    <source>
        <dbReference type="SAM" id="MobiDB-lite"/>
    </source>
</evidence>
<accession>A0ABV0XLA9</accession>
<keyword evidence="3" id="KW-1185">Reference proteome</keyword>
<dbReference type="Proteomes" id="UP001469553">
    <property type="component" value="Unassembled WGS sequence"/>
</dbReference>
<proteinExistence type="predicted"/>
<sequence>MSPSQVKPTTCQSPAQAAGSRSTHCQGAGNTKCPMHPKPARQQLAIHIGCESERPRRLRAPCHHTHSDSPMEVQGVGHPPGPSSVHTGQDAPCCNEARVPTQTPLQQTPTTLTPLSS</sequence>
<feature type="compositionally biased region" description="Low complexity" evidence="1">
    <location>
        <begin position="100"/>
        <end position="117"/>
    </location>
</feature>
<dbReference type="EMBL" id="JAHRIP010007395">
    <property type="protein sequence ID" value="MEQ2282268.1"/>
    <property type="molecule type" value="Genomic_DNA"/>
</dbReference>